<accession>A0A428RLH6</accession>
<organism evidence="1 2">
    <name type="scientific">Fusarium floridanum</name>
    <dbReference type="NCBI Taxonomy" id="1325733"/>
    <lineage>
        <taxon>Eukaryota</taxon>
        <taxon>Fungi</taxon>
        <taxon>Dikarya</taxon>
        <taxon>Ascomycota</taxon>
        <taxon>Pezizomycotina</taxon>
        <taxon>Sordariomycetes</taxon>
        <taxon>Hypocreomycetidae</taxon>
        <taxon>Hypocreales</taxon>
        <taxon>Nectriaceae</taxon>
        <taxon>Fusarium</taxon>
        <taxon>Fusarium solani species complex</taxon>
    </lineage>
</organism>
<sequence>MAARQESDNLAWDRSDELWEEATKQVRLSSTCRNVEAFAERVLGKPATLVPPLIIGGFNVLYPIRVEGHSTNLLIRLPCPNQTIAPTEKTLAEAATAAFIRQHTRLPVPKPLHYGDDPEIGPFMIIPDLGTRHSMSDALEAPRDDPNDTPVLDPNISQDKLNNLYSKLARCVLQLAQPTFPRIGALVETSPGPFGVLGRPITLNMNNMVQLSNIPKSIFPSQGITYETADEWYVELATMQMATLLFQHNDMVSSEDDCRNKYVARQLFLRLAKQGRLSKFGFSDDEWSFSFSHSHATLPSPNSSASFRLWCDDFRPVNVLVNQDDDILGVIDWEFAYAAPVQFILDPPWWLLLDVPEMWDDGIDDWASVYDRRLETWLSAMEQTEKDTTPVSLPLSAYMRESWATGRFWLNYAARKSWAFDTIFWKYLDERFFGERGKDIPKESLWKTRVNLLSQEEQGAMEPLVQTKMEESQTRVLVDWDAEEARKHLSSFLFD</sequence>
<dbReference type="AlphaFoldDB" id="A0A428RLH6"/>
<proteinExistence type="predicted"/>
<dbReference type="InterPro" id="IPR051678">
    <property type="entry name" value="AGP_Transferase"/>
</dbReference>
<protein>
    <submittedName>
        <fullName evidence="1">Uncharacterized protein</fullName>
    </submittedName>
</protein>
<comment type="caution">
    <text evidence="1">The sequence shown here is derived from an EMBL/GenBank/DDBJ whole genome shotgun (WGS) entry which is preliminary data.</text>
</comment>
<dbReference type="PANTHER" id="PTHR21310">
    <property type="entry name" value="AMINOGLYCOSIDE PHOSPHOTRANSFERASE-RELATED-RELATED"/>
    <property type="match status" value="1"/>
</dbReference>
<dbReference type="EMBL" id="NKCL01000210">
    <property type="protein sequence ID" value="RSL78385.1"/>
    <property type="molecule type" value="Genomic_DNA"/>
</dbReference>
<dbReference type="InterPro" id="IPR011009">
    <property type="entry name" value="Kinase-like_dom_sf"/>
</dbReference>
<dbReference type="Proteomes" id="UP000287972">
    <property type="component" value="Unassembled WGS sequence"/>
</dbReference>
<keyword evidence="2" id="KW-1185">Reference proteome</keyword>
<dbReference type="PANTHER" id="PTHR21310:SF37">
    <property type="entry name" value="AMINOGLYCOSIDE PHOSPHOTRANSFERASE DOMAIN-CONTAINING PROTEIN"/>
    <property type="match status" value="1"/>
</dbReference>
<dbReference type="SUPFAM" id="SSF56112">
    <property type="entry name" value="Protein kinase-like (PK-like)"/>
    <property type="match status" value="1"/>
</dbReference>
<evidence type="ECO:0000313" key="1">
    <source>
        <dbReference type="EMBL" id="RSL78385.1"/>
    </source>
</evidence>
<evidence type="ECO:0000313" key="2">
    <source>
        <dbReference type="Proteomes" id="UP000287972"/>
    </source>
</evidence>
<gene>
    <name evidence="1" type="ORF">CEP51_008240</name>
</gene>
<name>A0A428RLH6_9HYPO</name>
<reference evidence="1 2" key="1">
    <citation type="submission" date="2017-06" db="EMBL/GenBank/DDBJ databases">
        <title>Comparative genomic analysis of Ambrosia Fusariam Clade fungi.</title>
        <authorList>
            <person name="Stajich J.E."/>
            <person name="Carrillo J."/>
            <person name="Kijimoto T."/>
            <person name="Eskalen A."/>
            <person name="O'Donnell K."/>
            <person name="Kasson M."/>
        </authorList>
    </citation>
    <scope>NUCLEOTIDE SEQUENCE [LARGE SCALE GENOMIC DNA]</scope>
    <source>
        <strain evidence="1 2">NRRL62606</strain>
    </source>
</reference>